<dbReference type="AlphaFoldDB" id="A0A068NWK6"/>
<dbReference type="PANTHER" id="PTHR13691">
    <property type="entry name" value="RIBOSOMAL PROTEIN L2"/>
    <property type="match status" value="1"/>
</dbReference>
<dbReference type="Proteomes" id="UP000027982">
    <property type="component" value="Chromosome"/>
</dbReference>
<evidence type="ECO:0000259" key="9">
    <source>
        <dbReference type="SMART" id="SM01382"/>
    </source>
</evidence>
<feature type="compositionally biased region" description="Basic residues" evidence="8">
    <location>
        <begin position="194"/>
        <end position="207"/>
    </location>
</feature>
<feature type="domain" description="Large ribosomal subunit protein uL2 C-terminal" evidence="9">
    <location>
        <begin position="109"/>
        <end position="239"/>
    </location>
</feature>
<evidence type="ECO:0000256" key="3">
    <source>
        <dbReference type="ARBA" id="ARBA00022884"/>
    </source>
</evidence>
<feature type="region of interest" description="Disordered" evidence="8">
    <location>
        <begin position="1"/>
        <end position="40"/>
    </location>
</feature>
<dbReference type="Pfam" id="PF00181">
    <property type="entry name" value="Ribosomal_L2_N"/>
    <property type="match status" value="1"/>
</dbReference>
<evidence type="ECO:0000256" key="1">
    <source>
        <dbReference type="ARBA" id="ARBA00005636"/>
    </source>
</evidence>
<dbReference type="Gene3D" id="2.30.30.30">
    <property type="match status" value="1"/>
</dbReference>
<dbReference type="Gene3D" id="2.40.50.140">
    <property type="entry name" value="Nucleic acid-binding proteins"/>
    <property type="match status" value="1"/>
</dbReference>
<gene>
    <name evidence="7" type="primary">rplB</name>
    <name evidence="11" type="ORF">OP10G_3772</name>
</gene>
<evidence type="ECO:0000259" key="10">
    <source>
        <dbReference type="SMART" id="SM01383"/>
    </source>
</evidence>
<evidence type="ECO:0000256" key="8">
    <source>
        <dbReference type="SAM" id="MobiDB-lite"/>
    </source>
</evidence>
<dbReference type="SMART" id="SM01383">
    <property type="entry name" value="Ribosomal_L2"/>
    <property type="match status" value="1"/>
</dbReference>
<keyword evidence="5 7" id="KW-0687">Ribonucleoprotein</keyword>
<dbReference type="InterPro" id="IPR014726">
    <property type="entry name" value="Ribosomal_uL2_dom3"/>
</dbReference>
<dbReference type="InterPro" id="IPR012340">
    <property type="entry name" value="NA-bd_OB-fold"/>
</dbReference>
<dbReference type="EMBL" id="CP007139">
    <property type="protein sequence ID" value="AIE87140.1"/>
    <property type="molecule type" value="Genomic_DNA"/>
</dbReference>
<dbReference type="GO" id="GO:0016740">
    <property type="term" value="F:transferase activity"/>
    <property type="evidence" value="ECO:0007669"/>
    <property type="project" value="InterPro"/>
</dbReference>
<feature type="region of interest" description="Disordered" evidence="8">
    <location>
        <begin position="184"/>
        <end position="262"/>
    </location>
</feature>
<feature type="compositionally biased region" description="Basic residues" evidence="8">
    <location>
        <begin position="244"/>
        <end position="262"/>
    </location>
</feature>
<keyword evidence="3 7" id="KW-0694">RNA-binding</keyword>
<comment type="function">
    <text evidence="7">One of the primary rRNA binding proteins. Required for association of the 30S and 50S subunits to form the 70S ribosome, for tRNA binding and peptide bond formation. It has been suggested to have peptidyltransferase activity; this is somewhat controversial. Makes several contacts with the 16S rRNA in the 70S ribosome.</text>
</comment>
<keyword evidence="12" id="KW-1185">Reference proteome</keyword>
<dbReference type="SMART" id="SM01382">
    <property type="entry name" value="Ribosomal_L2_C"/>
    <property type="match status" value="1"/>
</dbReference>
<dbReference type="PANTHER" id="PTHR13691:SF5">
    <property type="entry name" value="LARGE RIBOSOMAL SUBUNIT PROTEIN UL2M"/>
    <property type="match status" value="1"/>
</dbReference>
<dbReference type="HAMAP" id="MF_01320_B">
    <property type="entry name" value="Ribosomal_uL2_B"/>
    <property type="match status" value="1"/>
</dbReference>
<protein>
    <recommendedName>
        <fullName evidence="6 7">Large ribosomal subunit protein uL2</fullName>
    </recommendedName>
</protein>
<dbReference type="HOGENOM" id="CLU_036235_2_1_0"/>
<dbReference type="InterPro" id="IPR022666">
    <property type="entry name" value="Ribosomal_uL2_RNA-bd_dom"/>
</dbReference>
<keyword evidence="2 7" id="KW-0699">rRNA-binding</keyword>
<feature type="domain" description="Large ribosomal subunit protein uL2 RNA-binding" evidence="10">
    <location>
        <begin position="27"/>
        <end position="103"/>
    </location>
</feature>
<dbReference type="Gene3D" id="4.10.950.10">
    <property type="entry name" value="Ribosomal protein L2, domain 3"/>
    <property type="match status" value="1"/>
</dbReference>
<evidence type="ECO:0000313" key="12">
    <source>
        <dbReference type="Proteomes" id="UP000027982"/>
    </source>
</evidence>
<evidence type="ECO:0000256" key="6">
    <source>
        <dbReference type="ARBA" id="ARBA00035242"/>
    </source>
</evidence>
<dbReference type="FunFam" id="2.30.30.30:FF:000001">
    <property type="entry name" value="50S ribosomal protein L2"/>
    <property type="match status" value="1"/>
</dbReference>
<dbReference type="KEGG" id="fgi:OP10G_3772"/>
<proteinExistence type="inferred from homology"/>
<keyword evidence="4 7" id="KW-0689">Ribosomal protein</keyword>
<accession>A0A068NWK6</accession>
<dbReference type="Pfam" id="PF03947">
    <property type="entry name" value="Ribosomal_L2_C"/>
    <property type="match status" value="1"/>
</dbReference>
<evidence type="ECO:0000256" key="5">
    <source>
        <dbReference type="ARBA" id="ARBA00023274"/>
    </source>
</evidence>
<organism evidence="11 12">
    <name type="scientific">Fimbriimonas ginsengisoli Gsoil 348</name>
    <dbReference type="NCBI Taxonomy" id="661478"/>
    <lineage>
        <taxon>Bacteria</taxon>
        <taxon>Bacillati</taxon>
        <taxon>Armatimonadota</taxon>
        <taxon>Fimbriimonadia</taxon>
        <taxon>Fimbriimonadales</taxon>
        <taxon>Fimbriimonadaceae</taxon>
        <taxon>Fimbriimonas</taxon>
    </lineage>
</organism>
<dbReference type="STRING" id="661478.OP10G_3772"/>
<dbReference type="SUPFAM" id="SSF50104">
    <property type="entry name" value="Translation proteins SH3-like domain"/>
    <property type="match status" value="1"/>
</dbReference>
<evidence type="ECO:0000256" key="4">
    <source>
        <dbReference type="ARBA" id="ARBA00022980"/>
    </source>
</evidence>
<dbReference type="NCBIfam" id="TIGR01171">
    <property type="entry name" value="rplB_bact"/>
    <property type="match status" value="1"/>
</dbReference>
<dbReference type="InterPro" id="IPR008991">
    <property type="entry name" value="Translation_prot_SH3-like_sf"/>
</dbReference>
<dbReference type="InterPro" id="IPR014722">
    <property type="entry name" value="Rib_uL2_dom2"/>
</dbReference>
<dbReference type="InterPro" id="IPR022669">
    <property type="entry name" value="Ribosomal_uL2_C"/>
</dbReference>
<evidence type="ECO:0000256" key="2">
    <source>
        <dbReference type="ARBA" id="ARBA00022730"/>
    </source>
</evidence>
<dbReference type="GO" id="GO:0003735">
    <property type="term" value="F:structural constituent of ribosome"/>
    <property type="evidence" value="ECO:0007669"/>
    <property type="project" value="InterPro"/>
</dbReference>
<dbReference type="SUPFAM" id="SSF50249">
    <property type="entry name" value="Nucleic acid-binding proteins"/>
    <property type="match status" value="1"/>
</dbReference>
<name>A0A068NWK6_FIMGI</name>
<dbReference type="InterPro" id="IPR002171">
    <property type="entry name" value="Ribosomal_uL2"/>
</dbReference>
<sequence>MIGATYSEVTASKPERSLLKAKPKSGGRNSYGRITSFNRGGGNKNKYRMIDFKRDKDGVQAKVATIEYDPNRTCRIALLHYLDGEKRYILAPKNLTVGTRVESGPEADILPGNALPLKNIPLGTLVHNIELQPKRGGQMVRSAGTAAQVMAKEGNYVTLRLPSGEMRMVHNTCRATVGEVGNAEHENESIGKAGKNRGLGRKPHVRGVVKSPRDHPHGGGEAKSPVGRKKGPVDRWGNKALGQKTRRNKSSQKFIVRRRTSK</sequence>
<dbReference type="FunFam" id="4.10.950.10:FF:000001">
    <property type="entry name" value="50S ribosomal protein L2"/>
    <property type="match status" value="1"/>
</dbReference>
<comment type="subunit">
    <text evidence="7">Part of the 50S ribosomal subunit. Forms a bridge to the 30S subunit in the 70S ribosome.</text>
</comment>
<evidence type="ECO:0000256" key="7">
    <source>
        <dbReference type="HAMAP-Rule" id="MF_01320"/>
    </source>
</evidence>
<dbReference type="GO" id="GO:0002181">
    <property type="term" value="P:cytoplasmic translation"/>
    <property type="evidence" value="ECO:0007669"/>
    <property type="project" value="TreeGrafter"/>
</dbReference>
<dbReference type="eggNOG" id="COG0090">
    <property type="taxonomic scope" value="Bacteria"/>
</dbReference>
<dbReference type="InterPro" id="IPR005880">
    <property type="entry name" value="Ribosomal_uL2_bac/org-type"/>
</dbReference>
<dbReference type="GO" id="GO:0019843">
    <property type="term" value="F:rRNA binding"/>
    <property type="evidence" value="ECO:0007669"/>
    <property type="project" value="UniProtKB-UniRule"/>
</dbReference>
<dbReference type="PIRSF" id="PIRSF002158">
    <property type="entry name" value="Ribosomal_L2"/>
    <property type="match status" value="1"/>
</dbReference>
<reference evidence="11 12" key="1">
    <citation type="journal article" date="2014" name="PLoS ONE">
        <title>The first complete genome sequence of the class fimbriimonadia in the phylum armatimonadetes.</title>
        <authorList>
            <person name="Hu Z.Y."/>
            <person name="Wang Y.Z."/>
            <person name="Im W.T."/>
            <person name="Wang S.Y."/>
            <person name="Zhao G.P."/>
            <person name="Zheng H.J."/>
            <person name="Quan Z.X."/>
        </authorList>
    </citation>
    <scope>NUCLEOTIDE SEQUENCE [LARGE SCALE GENOMIC DNA]</scope>
    <source>
        <strain evidence="11">Gsoil 348</strain>
    </source>
</reference>
<feature type="compositionally biased region" description="Basic and acidic residues" evidence="8">
    <location>
        <begin position="211"/>
        <end position="220"/>
    </location>
</feature>
<dbReference type="GO" id="GO:0015934">
    <property type="term" value="C:large ribosomal subunit"/>
    <property type="evidence" value="ECO:0007669"/>
    <property type="project" value="InterPro"/>
</dbReference>
<evidence type="ECO:0000313" key="11">
    <source>
        <dbReference type="EMBL" id="AIE87140.1"/>
    </source>
</evidence>
<comment type="similarity">
    <text evidence="1 7">Belongs to the universal ribosomal protein uL2 family.</text>
</comment>